<evidence type="ECO:0000256" key="2">
    <source>
        <dbReference type="ARBA" id="ARBA00022692"/>
    </source>
</evidence>
<evidence type="ECO:0000256" key="3">
    <source>
        <dbReference type="ARBA" id="ARBA00022989"/>
    </source>
</evidence>
<dbReference type="PROSITE" id="PS51257">
    <property type="entry name" value="PROKAR_LIPOPROTEIN"/>
    <property type="match status" value="1"/>
</dbReference>
<dbReference type="NCBIfam" id="TIGR01352">
    <property type="entry name" value="tonB_Cterm"/>
    <property type="match status" value="1"/>
</dbReference>
<dbReference type="AlphaFoldDB" id="A6GC76"/>
<feature type="signal peptide" evidence="5">
    <location>
        <begin position="1"/>
        <end position="30"/>
    </location>
</feature>
<dbReference type="SUPFAM" id="SSF74653">
    <property type="entry name" value="TolA/TonB C-terminal domain"/>
    <property type="match status" value="1"/>
</dbReference>
<evidence type="ECO:0000313" key="7">
    <source>
        <dbReference type="EMBL" id="EDM76525.1"/>
    </source>
</evidence>
<organism evidence="7 8">
    <name type="scientific">Plesiocystis pacifica SIR-1</name>
    <dbReference type="NCBI Taxonomy" id="391625"/>
    <lineage>
        <taxon>Bacteria</taxon>
        <taxon>Pseudomonadati</taxon>
        <taxon>Myxococcota</taxon>
        <taxon>Polyangia</taxon>
        <taxon>Nannocystales</taxon>
        <taxon>Nannocystaceae</taxon>
        <taxon>Plesiocystis</taxon>
    </lineage>
</organism>
<sequence length="217" mass="22505">MVRAGKGRGRAGSIALGGALALALSMGCRASGDASEPVDGHSELCCKQAGDDNVSFSGCRATSTCRTTESVWVRGAVVCTPADSERCLGGRCCTLAAAETEPQVQAQTPEPALPSPDPAPVTPYPLDWTPLPTPIAIPTYVCPASVERGVSGTVLLHVEVDAFGSVTDVVVRQSLDPECDALAHDALLHAEFEPAMTPEGEAIASSLRWVYSFEAPP</sequence>
<reference evidence="7 8" key="1">
    <citation type="submission" date="2007-06" db="EMBL/GenBank/DDBJ databases">
        <authorList>
            <person name="Shimkets L."/>
            <person name="Ferriera S."/>
            <person name="Johnson J."/>
            <person name="Kravitz S."/>
            <person name="Beeson K."/>
            <person name="Sutton G."/>
            <person name="Rogers Y.-H."/>
            <person name="Friedman R."/>
            <person name="Frazier M."/>
            <person name="Venter J.C."/>
        </authorList>
    </citation>
    <scope>NUCLEOTIDE SEQUENCE [LARGE SCALE GENOMIC DNA]</scope>
    <source>
        <strain evidence="7 8">SIR-1</strain>
    </source>
</reference>
<evidence type="ECO:0000259" key="6">
    <source>
        <dbReference type="Pfam" id="PF03544"/>
    </source>
</evidence>
<keyword evidence="8" id="KW-1185">Reference proteome</keyword>
<evidence type="ECO:0000256" key="5">
    <source>
        <dbReference type="SAM" id="SignalP"/>
    </source>
</evidence>
<dbReference type="OrthoDB" id="9931078at2"/>
<dbReference type="InterPro" id="IPR006260">
    <property type="entry name" value="TonB/TolA_C"/>
</dbReference>
<evidence type="ECO:0000256" key="4">
    <source>
        <dbReference type="ARBA" id="ARBA00023136"/>
    </source>
</evidence>
<dbReference type="EMBL" id="ABCS01000063">
    <property type="protein sequence ID" value="EDM76525.1"/>
    <property type="molecule type" value="Genomic_DNA"/>
</dbReference>
<evidence type="ECO:0000313" key="8">
    <source>
        <dbReference type="Proteomes" id="UP000005801"/>
    </source>
</evidence>
<dbReference type="InterPro" id="IPR037682">
    <property type="entry name" value="TonB_C"/>
</dbReference>
<dbReference type="RefSeq" id="WP_006974317.1">
    <property type="nucleotide sequence ID" value="NZ_ABCS01000063.1"/>
</dbReference>
<accession>A6GC76</accession>
<comment type="subcellular location">
    <subcellularLocation>
        <location evidence="1">Membrane</location>
        <topology evidence="1">Single-pass membrane protein</topology>
    </subcellularLocation>
</comment>
<dbReference type="GO" id="GO:0016020">
    <property type="term" value="C:membrane"/>
    <property type="evidence" value="ECO:0007669"/>
    <property type="project" value="UniProtKB-SubCell"/>
</dbReference>
<proteinExistence type="predicted"/>
<feature type="chain" id="PRO_5002697747" description="TonB C-terminal domain-containing protein" evidence="5">
    <location>
        <begin position="31"/>
        <end position="217"/>
    </location>
</feature>
<keyword evidence="5" id="KW-0732">Signal</keyword>
<keyword evidence="3" id="KW-1133">Transmembrane helix</keyword>
<keyword evidence="2" id="KW-0812">Transmembrane</keyword>
<gene>
    <name evidence="7" type="ORF">PPSIR1_23259</name>
</gene>
<dbReference type="Gene3D" id="3.30.1150.10">
    <property type="match status" value="1"/>
</dbReference>
<dbReference type="Proteomes" id="UP000005801">
    <property type="component" value="Unassembled WGS sequence"/>
</dbReference>
<feature type="domain" description="TonB C-terminal" evidence="6">
    <location>
        <begin position="146"/>
        <end position="211"/>
    </location>
</feature>
<dbReference type="GO" id="GO:0055085">
    <property type="term" value="P:transmembrane transport"/>
    <property type="evidence" value="ECO:0007669"/>
    <property type="project" value="InterPro"/>
</dbReference>
<protein>
    <recommendedName>
        <fullName evidence="6">TonB C-terminal domain-containing protein</fullName>
    </recommendedName>
</protein>
<dbReference type="STRING" id="391625.PPSIR1_23259"/>
<keyword evidence="4" id="KW-0472">Membrane</keyword>
<dbReference type="Pfam" id="PF03544">
    <property type="entry name" value="TonB_C"/>
    <property type="match status" value="1"/>
</dbReference>
<name>A6GC76_9BACT</name>
<comment type="caution">
    <text evidence="7">The sequence shown here is derived from an EMBL/GenBank/DDBJ whole genome shotgun (WGS) entry which is preliminary data.</text>
</comment>
<evidence type="ECO:0000256" key="1">
    <source>
        <dbReference type="ARBA" id="ARBA00004167"/>
    </source>
</evidence>